<evidence type="ECO:0000256" key="1">
    <source>
        <dbReference type="SAM" id="MobiDB-lite"/>
    </source>
</evidence>
<dbReference type="AlphaFoldDB" id="A0A9E7G6M6"/>
<keyword evidence="3" id="KW-1185">Reference proteome</keyword>
<accession>A0A9E7G6M6</accession>
<name>A0A9E7G6M6_9LILI</name>
<evidence type="ECO:0000313" key="2">
    <source>
        <dbReference type="EMBL" id="URE09389.1"/>
    </source>
</evidence>
<proteinExistence type="predicted"/>
<dbReference type="Proteomes" id="UP001055439">
    <property type="component" value="Chromosome 6"/>
</dbReference>
<sequence>MLRSERWACLRIAGIAMLPTADAPVKNLAALIQLRKKRGNCESLAHDNKQKHERGRSQTNQHNK</sequence>
<feature type="region of interest" description="Disordered" evidence="1">
    <location>
        <begin position="41"/>
        <end position="64"/>
    </location>
</feature>
<evidence type="ECO:0000313" key="3">
    <source>
        <dbReference type="Proteomes" id="UP001055439"/>
    </source>
</evidence>
<reference evidence="2" key="1">
    <citation type="submission" date="2022-05" db="EMBL/GenBank/DDBJ databases">
        <title>The Musa troglodytarum L. genome provides insights into the mechanism of non-climacteric behaviour and enrichment of carotenoids.</title>
        <authorList>
            <person name="Wang J."/>
        </authorList>
    </citation>
    <scope>NUCLEOTIDE SEQUENCE</scope>
    <source>
        <tissue evidence="2">Leaf</tissue>
    </source>
</reference>
<organism evidence="2 3">
    <name type="scientific">Musa troglodytarum</name>
    <name type="common">fe'i banana</name>
    <dbReference type="NCBI Taxonomy" id="320322"/>
    <lineage>
        <taxon>Eukaryota</taxon>
        <taxon>Viridiplantae</taxon>
        <taxon>Streptophyta</taxon>
        <taxon>Embryophyta</taxon>
        <taxon>Tracheophyta</taxon>
        <taxon>Spermatophyta</taxon>
        <taxon>Magnoliopsida</taxon>
        <taxon>Liliopsida</taxon>
        <taxon>Zingiberales</taxon>
        <taxon>Musaceae</taxon>
        <taxon>Musa</taxon>
    </lineage>
</organism>
<dbReference type="EMBL" id="CP097508">
    <property type="protein sequence ID" value="URE09389.1"/>
    <property type="molecule type" value="Genomic_DNA"/>
</dbReference>
<gene>
    <name evidence="2" type="ORF">MUK42_28715</name>
</gene>
<protein>
    <submittedName>
        <fullName evidence="2">Uncharacterized protein</fullName>
    </submittedName>
</protein>